<accession>A0ABP7W2W6</accession>
<gene>
    <name evidence="1" type="ORF">GCM10022214_41320</name>
</gene>
<comment type="caution">
    <text evidence="1">The sequence shown here is derived from an EMBL/GenBank/DDBJ whole genome shotgun (WGS) entry which is preliminary data.</text>
</comment>
<evidence type="ECO:0000313" key="2">
    <source>
        <dbReference type="Proteomes" id="UP001500683"/>
    </source>
</evidence>
<keyword evidence="2" id="KW-1185">Reference proteome</keyword>
<proteinExistence type="predicted"/>
<protein>
    <submittedName>
        <fullName evidence="1">Uncharacterized protein</fullName>
    </submittedName>
</protein>
<dbReference type="Proteomes" id="UP001500683">
    <property type="component" value="Unassembled WGS sequence"/>
</dbReference>
<dbReference type="EMBL" id="BAAAZG010000025">
    <property type="protein sequence ID" value="GAA4078816.1"/>
    <property type="molecule type" value="Genomic_DNA"/>
</dbReference>
<organism evidence="1 2">
    <name type="scientific">Actinomadura miaoliensis</name>
    <dbReference type="NCBI Taxonomy" id="430685"/>
    <lineage>
        <taxon>Bacteria</taxon>
        <taxon>Bacillati</taxon>
        <taxon>Actinomycetota</taxon>
        <taxon>Actinomycetes</taxon>
        <taxon>Streptosporangiales</taxon>
        <taxon>Thermomonosporaceae</taxon>
        <taxon>Actinomadura</taxon>
    </lineage>
</organism>
<dbReference type="RefSeq" id="WP_344949725.1">
    <property type="nucleotide sequence ID" value="NZ_BAAAZG010000025.1"/>
</dbReference>
<reference evidence="2" key="1">
    <citation type="journal article" date="2019" name="Int. J. Syst. Evol. Microbiol.">
        <title>The Global Catalogue of Microorganisms (GCM) 10K type strain sequencing project: providing services to taxonomists for standard genome sequencing and annotation.</title>
        <authorList>
            <consortium name="The Broad Institute Genomics Platform"/>
            <consortium name="The Broad Institute Genome Sequencing Center for Infectious Disease"/>
            <person name="Wu L."/>
            <person name="Ma J."/>
        </authorList>
    </citation>
    <scope>NUCLEOTIDE SEQUENCE [LARGE SCALE GENOMIC DNA]</scope>
    <source>
        <strain evidence="2">JCM 16702</strain>
    </source>
</reference>
<name>A0ABP7W2W6_9ACTN</name>
<sequence>MRRLQTVTSLVETGRMSAEIRVPSAGGPVLIEADLRTGQIETTTEIPAAERARPLTRVQWLLRQLVEAPPERRIEALSPRRTAGPCDLLKNLQAEPGLLVPEDGAQITSFRLTLPTGMGTKRGVEETGFVRSVDIAMDRFHREVLRVLRVDASPSPEASPSR</sequence>
<evidence type="ECO:0000313" key="1">
    <source>
        <dbReference type="EMBL" id="GAA4078816.1"/>
    </source>
</evidence>